<evidence type="ECO:0000256" key="8">
    <source>
        <dbReference type="SAM" id="Phobius"/>
    </source>
</evidence>
<feature type="transmembrane region" description="Helical" evidence="8">
    <location>
        <begin position="430"/>
        <end position="458"/>
    </location>
</feature>
<comment type="similarity">
    <text evidence="2">Belongs to the major facilitator superfamily.</text>
</comment>
<dbReference type="InterPro" id="IPR051788">
    <property type="entry name" value="MFS_Transporter"/>
</dbReference>
<keyword evidence="6 8" id="KW-0472">Membrane</keyword>
<keyword evidence="3" id="KW-0813">Transport</keyword>
<sequence length="531" mass="57493">MSLTELRTAVEASAPHPSLTIRARSPHPHEPPSPKCGDQGPDDVEMVGLGRNPSKDGASSTIVPAPSDPPPPPSAKARRKATIQFLALCWSMFTLGWNDGTTGPLLPRIQSVYNVGFAIVSLIFVFACLGFLLGAFSLLFLTERFGFGKTLVLGASLPLIGYSIQSAAPPFPAFVMGFTITGFGLALQDATANGFVACFKDNPETKMGILHAVYEVEVPNRCRGPRGTTRLDAILATAEMVLPIPYIDRNRSFECLDTPCGLPAEVTDECLMEIGHYTAHHDEPGANDSNINSKYRQVFRLKMVHLLAFFILVYVGVEVTIGGASSMDDDDDLTTNLAFFVSGWIVTFIINVRHGGPSSGYISSGFFGGLTLGRVALLWVNKTASQISIQLAKARLTIRLGRRTPRHVPLHHSRHRVCLQSSRSRLHLELVWFVPSLISGAIAVSFVGMLLGPIYPIVMNHASRILPPRLLTGCIGWIAGFGQAGSALIPFMTGALASSKGIQSLQPLLVAMMGFMLVLWFFVPNSPRRID</sequence>
<evidence type="ECO:0000256" key="7">
    <source>
        <dbReference type="SAM" id="MobiDB-lite"/>
    </source>
</evidence>
<evidence type="ECO:0000256" key="2">
    <source>
        <dbReference type="ARBA" id="ARBA00008335"/>
    </source>
</evidence>
<feature type="transmembrane region" description="Helical" evidence="8">
    <location>
        <begin position="117"/>
        <end position="141"/>
    </location>
</feature>
<feature type="transmembrane region" description="Helical" evidence="8">
    <location>
        <begin position="359"/>
        <end position="380"/>
    </location>
</feature>
<evidence type="ECO:0000256" key="6">
    <source>
        <dbReference type="ARBA" id="ARBA00023136"/>
    </source>
</evidence>
<dbReference type="Gene3D" id="1.20.1250.20">
    <property type="entry name" value="MFS general substrate transporter like domains"/>
    <property type="match status" value="2"/>
</dbReference>
<comment type="caution">
    <text evidence="9">The sequence shown here is derived from an EMBL/GenBank/DDBJ whole genome shotgun (WGS) entry which is preliminary data.</text>
</comment>
<keyword evidence="4 8" id="KW-0812">Transmembrane</keyword>
<dbReference type="SUPFAM" id="SSF103473">
    <property type="entry name" value="MFS general substrate transporter"/>
    <property type="match status" value="1"/>
</dbReference>
<evidence type="ECO:0000256" key="3">
    <source>
        <dbReference type="ARBA" id="ARBA00022448"/>
    </source>
</evidence>
<feature type="transmembrane region" description="Helical" evidence="8">
    <location>
        <begin position="303"/>
        <end position="321"/>
    </location>
</feature>
<accession>A0AAD5YJ73</accession>
<feature type="transmembrane region" description="Helical" evidence="8">
    <location>
        <begin position="81"/>
        <end position="97"/>
    </location>
</feature>
<feature type="transmembrane region" description="Helical" evidence="8">
    <location>
        <begin position="470"/>
        <end position="492"/>
    </location>
</feature>
<keyword evidence="5 8" id="KW-1133">Transmembrane helix</keyword>
<gene>
    <name evidence="9" type="ORF">NLI96_g3294</name>
</gene>
<reference evidence="9" key="1">
    <citation type="submission" date="2022-07" db="EMBL/GenBank/DDBJ databases">
        <title>Genome Sequence of Physisporinus lineatus.</title>
        <authorList>
            <person name="Buettner E."/>
        </authorList>
    </citation>
    <scope>NUCLEOTIDE SEQUENCE</scope>
    <source>
        <strain evidence="9">VT162</strain>
    </source>
</reference>
<dbReference type="PANTHER" id="PTHR23514">
    <property type="entry name" value="BYPASS OF STOP CODON PROTEIN 6"/>
    <property type="match status" value="1"/>
</dbReference>
<evidence type="ECO:0000313" key="9">
    <source>
        <dbReference type="EMBL" id="KAJ3487792.1"/>
    </source>
</evidence>
<dbReference type="EMBL" id="JANAWD010000082">
    <property type="protein sequence ID" value="KAJ3487792.1"/>
    <property type="molecule type" value="Genomic_DNA"/>
</dbReference>
<organism evidence="9 10">
    <name type="scientific">Meripilus lineatus</name>
    <dbReference type="NCBI Taxonomy" id="2056292"/>
    <lineage>
        <taxon>Eukaryota</taxon>
        <taxon>Fungi</taxon>
        <taxon>Dikarya</taxon>
        <taxon>Basidiomycota</taxon>
        <taxon>Agaricomycotina</taxon>
        <taxon>Agaricomycetes</taxon>
        <taxon>Polyporales</taxon>
        <taxon>Meripilaceae</taxon>
        <taxon>Meripilus</taxon>
    </lineage>
</organism>
<dbReference type="InterPro" id="IPR036259">
    <property type="entry name" value="MFS_trans_sf"/>
</dbReference>
<evidence type="ECO:0000256" key="4">
    <source>
        <dbReference type="ARBA" id="ARBA00022692"/>
    </source>
</evidence>
<keyword evidence="10" id="KW-1185">Reference proteome</keyword>
<feature type="transmembrane region" description="Helical" evidence="8">
    <location>
        <begin position="504"/>
        <end position="523"/>
    </location>
</feature>
<protein>
    <submittedName>
        <fullName evidence="9">Uncharacterized protein</fullName>
    </submittedName>
</protein>
<feature type="region of interest" description="Disordered" evidence="7">
    <location>
        <begin position="1"/>
        <end position="76"/>
    </location>
</feature>
<comment type="subcellular location">
    <subcellularLocation>
        <location evidence="1">Endomembrane system</location>
        <topology evidence="1">Multi-pass membrane protein</topology>
    </subcellularLocation>
</comment>
<dbReference type="GO" id="GO:0012505">
    <property type="term" value="C:endomembrane system"/>
    <property type="evidence" value="ECO:0007669"/>
    <property type="project" value="UniProtKB-SubCell"/>
</dbReference>
<dbReference type="Proteomes" id="UP001212997">
    <property type="component" value="Unassembled WGS sequence"/>
</dbReference>
<name>A0AAD5YJ73_9APHY</name>
<dbReference type="AlphaFoldDB" id="A0AAD5YJ73"/>
<evidence type="ECO:0000256" key="5">
    <source>
        <dbReference type="ARBA" id="ARBA00022989"/>
    </source>
</evidence>
<feature type="transmembrane region" description="Helical" evidence="8">
    <location>
        <begin position="333"/>
        <end position="352"/>
    </location>
</feature>
<evidence type="ECO:0000256" key="1">
    <source>
        <dbReference type="ARBA" id="ARBA00004127"/>
    </source>
</evidence>
<proteinExistence type="inferred from homology"/>
<dbReference type="GO" id="GO:0016020">
    <property type="term" value="C:membrane"/>
    <property type="evidence" value="ECO:0007669"/>
    <property type="project" value="TreeGrafter"/>
</dbReference>
<dbReference type="PANTHER" id="PTHR23514:SF3">
    <property type="entry name" value="BYPASS OF STOP CODON PROTEIN 6"/>
    <property type="match status" value="1"/>
</dbReference>
<evidence type="ECO:0000313" key="10">
    <source>
        <dbReference type="Proteomes" id="UP001212997"/>
    </source>
</evidence>